<reference evidence="2" key="1">
    <citation type="submission" date="2020-11" db="EMBL/GenBank/DDBJ databases">
        <title>Whole-genome analyses of Nonomuraea sp. K274.</title>
        <authorList>
            <person name="Veyisoglu A."/>
        </authorList>
    </citation>
    <scope>NUCLEOTIDE SEQUENCE</scope>
    <source>
        <strain evidence="2">K274</strain>
    </source>
</reference>
<proteinExistence type="predicted"/>
<sequence length="101" mass="10994">MAFPLDGSASTDLGRIRVLAATHRFLTGPRLSTGGDRVARLGWEVATVRADGTLFEPQVWIGGPGESISQVEWSPSEPDTARHHRPIRLVEPPPPCDRTGR</sequence>
<name>A0A931A657_9ACTN</name>
<keyword evidence="3" id="KW-1185">Reference proteome</keyword>
<dbReference type="Proteomes" id="UP000605361">
    <property type="component" value="Unassembled WGS sequence"/>
</dbReference>
<dbReference type="RefSeq" id="WP_195896045.1">
    <property type="nucleotide sequence ID" value="NZ_JADOGI010000038.1"/>
</dbReference>
<protein>
    <submittedName>
        <fullName evidence="2">Uncharacterized protein</fullName>
    </submittedName>
</protein>
<gene>
    <name evidence="2" type="ORF">ITP53_15290</name>
</gene>
<accession>A0A931A657</accession>
<dbReference type="EMBL" id="JADOGI010000038">
    <property type="protein sequence ID" value="MBF8187076.1"/>
    <property type="molecule type" value="Genomic_DNA"/>
</dbReference>
<feature type="compositionally biased region" description="Pro residues" evidence="1">
    <location>
        <begin position="91"/>
        <end position="101"/>
    </location>
</feature>
<evidence type="ECO:0000256" key="1">
    <source>
        <dbReference type="SAM" id="MobiDB-lite"/>
    </source>
</evidence>
<dbReference type="AlphaFoldDB" id="A0A931A657"/>
<evidence type="ECO:0000313" key="3">
    <source>
        <dbReference type="Proteomes" id="UP000605361"/>
    </source>
</evidence>
<feature type="region of interest" description="Disordered" evidence="1">
    <location>
        <begin position="66"/>
        <end position="101"/>
    </location>
</feature>
<evidence type="ECO:0000313" key="2">
    <source>
        <dbReference type="EMBL" id="MBF8187076.1"/>
    </source>
</evidence>
<organism evidence="2 3">
    <name type="scientific">Nonomuraea cypriaca</name>
    <dbReference type="NCBI Taxonomy" id="1187855"/>
    <lineage>
        <taxon>Bacteria</taxon>
        <taxon>Bacillati</taxon>
        <taxon>Actinomycetota</taxon>
        <taxon>Actinomycetes</taxon>
        <taxon>Streptosporangiales</taxon>
        <taxon>Streptosporangiaceae</taxon>
        <taxon>Nonomuraea</taxon>
    </lineage>
</organism>
<comment type="caution">
    <text evidence="2">The sequence shown here is derived from an EMBL/GenBank/DDBJ whole genome shotgun (WGS) entry which is preliminary data.</text>
</comment>